<dbReference type="RefSeq" id="WP_074359059.1">
    <property type="nucleotide sequence ID" value="NZ_CP104550.1"/>
</dbReference>
<dbReference type="GO" id="GO:0003677">
    <property type="term" value="F:DNA binding"/>
    <property type="evidence" value="ECO:0007669"/>
    <property type="project" value="InterPro"/>
</dbReference>
<dbReference type="AlphaFoldDB" id="A0A9E7RRH7"/>
<dbReference type="Proteomes" id="UP001065373">
    <property type="component" value="Chromosome"/>
</dbReference>
<reference evidence="2 4" key="2">
    <citation type="submission" date="2023-12" db="EMBL/GenBank/DDBJ databases">
        <title>Phenotypic and Genomic Characterization of Methanothermobacter wolfeii Strain BSEL, a CO2-Capturing Archaeon with Minimal Nutrient Requirements.</title>
        <authorList>
            <person name="Ale Enriquez F."/>
            <person name="Ahring B.K."/>
        </authorList>
    </citation>
    <scope>NUCLEOTIDE SEQUENCE [LARGE SCALE GENOMIC DNA]</scope>
    <source>
        <strain evidence="2 4">BSEL-1</strain>
    </source>
</reference>
<protein>
    <submittedName>
        <fullName evidence="3">Helix-turn-helix domain-containing protein</fullName>
    </submittedName>
    <submittedName>
        <fullName evidence="2">Helix-turn-helix transcriptional regulator</fullName>
    </submittedName>
</protein>
<dbReference type="SMART" id="SM00530">
    <property type="entry name" value="HTH_XRE"/>
    <property type="match status" value="1"/>
</dbReference>
<dbReference type="PROSITE" id="PS50943">
    <property type="entry name" value="HTH_CROC1"/>
    <property type="match status" value="1"/>
</dbReference>
<dbReference type="Pfam" id="PF01381">
    <property type="entry name" value="HTH_3"/>
    <property type="match status" value="1"/>
</dbReference>
<feature type="domain" description="HTH cro/C1-type" evidence="1">
    <location>
        <begin position="10"/>
        <end position="64"/>
    </location>
</feature>
<proteinExistence type="predicted"/>
<dbReference type="InterPro" id="IPR001387">
    <property type="entry name" value="Cro/C1-type_HTH"/>
</dbReference>
<dbReference type="EMBL" id="CP104550">
    <property type="protein sequence ID" value="UXH30993.1"/>
    <property type="molecule type" value="Genomic_DNA"/>
</dbReference>
<dbReference type="KEGG" id="mwo:MWSIV6_1070"/>
<sequence>MREDDLKFLILGYRVHSGKTQRELADELGVPPDIVIAMENGTYRHPTRKLMEKIEDLTGEYEVQKRHFINIGRGYRLREMLGTEFKYFIQGLDRMKYVSRDELEGMDEPERYGILGAVEMDAFEVLRAGKMS</sequence>
<evidence type="ECO:0000313" key="3">
    <source>
        <dbReference type="EMBL" id="UXH30993.1"/>
    </source>
</evidence>
<reference evidence="3" key="1">
    <citation type="submission" date="2022-09" db="EMBL/GenBank/DDBJ databases">
        <title>Characterization of three MwoI isoschizomers from sequenced genome and metagenomes.</title>
        <authorList>
            <person name="Fomenkov A."/>
            <person name="Xu S.Y."/>
            <person name="Roberts R.J."/>
        </authorList>
    </citation>
    <scope>NUCLEOTIDE SEQUENCE</scope>
    <source>
        <strain evidence="3">DSM 2970</strain>
    </source>
</reference>
<dbReference type="Gene3D" id="1.10.260.40">
    <property type="entry name" value="lambda repressor-like DNA-binding domains"/>
    <property type="match status" value="1"/>
</dbReference>
<dbReference type="EMBL" id="JAXUHJ010000008">
    <property type="protein sequence ID" value="MEJ8542678.1"/>
    <property type="molecule type" value="Genomic_DNA"/>
</dbReference>
<dbReference type="CDD" id="cd00093">
    <property type="entry name" value="HTH_XRE"/>
    <property type="match status" value="1"/>
</dbReference>
<dbReference type="GeneID" id="43707313"/>
<evidence type="ECO:0000313" key="2">
    <source>
        <dbReference type="EMBL" id="MEJ8542678.1"/>
    </source>
</evidence>
<dbReference type="GeneID" id="75106676"/>
<dbReference type="InterPro" id="IPR010982">
    <property type="entry name" value="Lambda_DNA-bd_dom_sf"/>
</dbReference>
<dbReference type="Proteomes" id="UP001369247">
    <property type="component" value="Unassembled WGS sequence"/>
</dbReference>
<dbReference type="SUPFAM" id="SSF47413">
    <property type="entry name" value="lambda repressor-like DNA-binding domains"/>
    <property type="match status" value="1"/>
</dbReference>
<evidence type="ECO:0000313" key="4">
    <source>
        <dbReference type="Proteomes" id="UP001369247"/>
    </source>
</evidence>
<keyword evidence="4" id="KW-1185">Reference proteome</keyword>
<gene>
    <name evidence="3" type="ORF">N5910_05450</name>
    <name evidence="2" type="ORF">U2150_04130</name>
</gene>
<evidence type="ECO:0000259" key="1">
    <source>
        <dbReference type="PROSITE" id="PS50943"/>
    </source>
</evidence>
<accession>A0A9E7RRH7</accession>
<organism evidence="3">
    <name type="scientific">Methanothermobacter wolfeii</name>
    <name type="common">Methanobacterium wolfei</name>
    <dbReference type="NCBI Taxonomy" id="145261"/>
    <lineage>
        <taxon>Archaea</taxon>
        <taxon>Methanobacteriati</taxon>
        <taxon>Methanobacteriota</taxon>
        <taxon>Methanomada group</taxon>
        <taxon>Methanobacteria</taxon>
        <taxon>Methanobacteriales</taxon>
        <taxon>Methanobacteriaceae</taxon>
        <taxon>Methanothermobacter</taxon>
    </lineage>
</organism>
<name>A0A9E7RRH7_METWO</name>